<comment type="caution">
    <text evidence="11">The sequence shown here is derived from an EMBL/GenBank/DDBJ whole genome shotgun (WGS) entry which is preliminary data.</text>
</comment>
<dbReference type="InterPro" id="IPR036649">
    <property type="entry name" value="Pyrophosphatase_sf"/>
</dbReference>
<sequence length="326" mass="36590">MGSRVIIHSTRTCFSECRRLSATVNHLRHFGKVKINDMAYTAIERGSLNTGNYRVFFKNSDGIPISPFHDIPLLADAQNNIFNMVVEIPRWTNAKMEINKEEKLNPLKQDVKNGNLRYVKNVFPHHGYIWNYGALPQTYEDPAHVTPDTGAKGDSDPIDVCEIGHKIHSRGSVVPVKVLGVMCLIDEGETDWKVLAIDATDPLALKLNDVSDIETHCPGLIRATYEWFRYYKVPDGKPENQFAFNGEAKNRDYALQVIQETHEQWSGLVSGDGTSPLSRVNTAVTNSPHKIEKDEAQQILETSAAPGPAAEISQKENMWYYVIPGK</sequence>
<dbReference type="InterPro" id="IPR008162">
    <property type="entry name" value="Pyrophosphatase"/>
</dbReference>
<dbReference type="PROSITE" id="PS00387">
    <property type="entry name" value="PPASE"/>
    <property type="match status" value="1"/>
</dbReference>
<dbReference type="FunFam" id="3.90.80.10:FF:000004">
    <property type="entry name" value="Inorganic pyrophosphatase"/>
    <property type="match status" value="1"/>
</dbReference>
<keyword evidence="8" id="KW-0460">Magnesium</keyword>
<dbReference type="Pfam" id="PF00719">
    <property type="entry name" value="Pyrophosphatase"/>
    <property type="match status" value="1"/>
</dbReference>
<accession>A0AAV2HCX4</accession>
<evidence type="ECO:0000256" key="4">
    <source>
        <dbReference type="ARBA" id="ARBA00012146"/>
    </source>
</evidence>
<comment type="similarity">
    <text evidence="3">Belongs to the PPase family.</text>
</comment>
<evidence type="ECO:0000256" key="10">
    <source>
        <dbReference type="ARBA" id="ARBA00040300"/>
    </source>
</evidence>
<keyword evidence="6" id="KW-0479">Metal-binding</keyword>
<reference evidence="11 12" key="1">
    <citation type="submission" date="2024-04" db="EMBL/GenBank/DDBJ databases">
        <authorList>
            <consortium name="Genoscope - CEA"/>
            <person name="William W."/>
        </authorList>
    </citation>
    <scope>NUCLEOTIDE SEQUENCE [LARGE SCALE GENOMIC DNA]</scope>
</reference>
<comment type="cofactor">
    <cofactor evidence="1">
        <name>Mg(2+)</name>
        <dbReference type="ChEBI" id="CHEBI:18420"/>
    </cofactor>
</comment>
<organism evidence="11 12">
    <name type="scientific">Lymnaea stagnalis</name>
    <name type="common">Great pond snail</name>
    <name type="synonym">Helix stagnalis</name>
    <dbReference type="NCBI Taxonomy" id="6523"/>
    <lineage>
        <taxon>Eukaryota</taxon>
        <taxon>Metazoa</taxon>
        <taxon>Spiralia</taxon>
        <taxon>Lophotrochozoa</taxon>
        <taxon>Mollusca</taxon>
        <taxon>Gastropoda</taxon>
        <taxon>Heterobranchia</taxon>
        <taxon>Euthyneura</taxon>
        <taxon>Panpulmonata</taxon>
        <taxon>Hygrophila</taxon>
        <taxon>Lymnaeoidea</taxon>
        <taxon>Lymnaeidae</taxon>
        <taxon>Lymnaea</taxon>
    </lineage>
</organism>
<evidence type="ECO:0000256" key="2">
    <source>
        <dbReference type="ARBA" id="ARBA00004496"/>
    </source>
</evidence>
<keyword evidence="5" id="KW-0963">Cytoplasm</keyword>
<gene>
    <name evidence="11" type="ORF">GSLYS_00005747001</name>
</gene>
<evidence type="ECO:0000256" key="7">
    <source>
        <dbReference type="ARBA" id="ARBA00022801"/>
    </source>
</evidence>
<evidence type="ECO:0000256" key="5">
    <source>
        <dbReference type="ARBA" id="ARBA00022490"/>
    </source>
</evidence>
<keyword evidence="7" id="KW-0378">Hydrolase</keyword>
<proteinExistence type="inferred from homology"/>
<evidence type="ECO:0000256" key="6">
    <source>
        <dbReference type="ARBA" id="ARBA00022723"/>
    </source>
</evidence>
<keyword evidence="12" id="KW-1185">Reference proteome</keyword>
<dbReference type="SUPFAM" id="SSF50324">
    <property type="entry name" value="Inorganic pyrophosphatase"/>
    <property type="match status" value="1"/>
</dbReference>
<dbReference type="GO" id="GO:0006796">
    <property type="term" value="P:phosphate-containing compound metabolic process"/>
    <property type="evidence" value="ECO:0007669"/>
    <property type="project" value="InterPro"/>
</dbReference>
<dbReference type="AlphaFoldDB" id="A0AAV2HCX4"/>
<dbReference type="GO" id="GO:0000287">
    <property type="term" value="F:magnesium ion binding"/>
    <property type="evidence" value="ECO:0007669"/>
    <property type="project" value="InterPro"/>
</dbReference>
<evidence type="ECO:0000256" key="1">
    <source>
        <dbReference type="ARBA" id="ARBA00001946"/>
    </source>
</evidence>
<evidence type="ECO:0000313" key="11">
    <source>
        <dbReference type="EMBL" id="CAL1531652.1"/>
    </source>
</evidence>
<name>A0AAV2HCX4_LYMST</name>
<dbReference type="Proteomes" id="UP001497497">
    <property type="component" value="Unassembled WGS sequence"/>
</dbReference>
<dbReference type="GO" id="GO:0005737">
    <property type="term" value="C:cytoplasm"/>
    <property type="evidence" value="ECO:0007669"/>
    <property type="project" value="UniProtKB-SubCell"/>
</dbReference>
<dbReference type="EMBL" id="CAXITT010000094">
    <property type="protein sequence ID" value="CAL1531652.1"/>
    <property type="molecule type" value="Genomic_DNA"/>
</dbReference>
<dbReference type="GO" id="GO:0004427">
    <property type="term" value="F:inorganic diphosphate phosphatase activity"/>
    <property type="evidence" value="ECO:0007669"/>
    <property type="project" value="UniProtKB-EC"/>
</dbReference>
<protein>
    <recommendedName>
        <fullName evidence="10">Inorganic pyrophosphatase</fullName>
        <ecNumber evidence="4">3.6.1.1</ecNumber>
    </recommendedName>
    <alternativeName>
        <fullName evidence="9">Pyrophosphate phospho-hydrolase</fullName>
    </alternativeName>
</protein>
<evidence type="ECO:0000256" key="3">
    <source>
        <dbReference type="ARBA" id="ARBA00006220"/>
    </source>
</evidence>
<evidence type="ECO:0000313" key="12">
    <source>
        <dbReference type="Proteomes" id="UP001497497"/>
    </source>
</evidence>
<dbReference type="Gene3D" id="3.90.80.10">
    <property type="entry name" value="Inorganic pyrophosphatase"/>
    <property type="match status" value="1"/>
</dbReference>
<evidence type="ECO:0000256" key="8">
    <source>
        <dbReference type="ARBA" id="ARBA00022842"/>
    </source>
</evidence>
<evidence type="ECO:0000256" key="9">
    <source>
        <dbReference type="ARBA" id="ARBA00032535"/>
    </source>
</evidence>
<dbReference type="PANTHER" id="PTHR10286">
    <property type="entry name" value="INORGANIC PYROPHOSPHATASE"/>
    <property type="match status" value="1"/>
</dbReference>
<dbReference type="CDD" id="cd00412">
    <property type="entry name" value="pyrophosphatase"/>
    <property type="match status" value="1"/>
</dbReference>
<dbReference type="EC" id="3.6.1.1" evidence="4"/>
<comment type="subcellular location">
    <subcellularLocation>
        <location evidence="2">Cytoplasm</location>
    </subcellularLocation>
</comment>